<feature type="transmembrane region" description="Helical" evidence="1">
    <location>
        <begin position="289"/>
        <end position="310"/>
    </location>
</feature>
<feature type="transmembrane region" description="Helical" evidence="1">
    <location>
        <begin position="65"/>
        <end position="94"/>
    </location>
</feature>
<evidence type="ECO:0000313" key="3">
    <source>
        <dbReference type="EMBL" id="CAD8728844.1"/>
    </source>
</evidence>
<reference evidence="3" key="1">
    <citation type="submission" date="2021-01" db="EMBL/GenBank/DDBJ databases">
        <authorList>
            <person name="Corre E."/>
            <person name="Pelletier E."/>
            <person name="Niang G."/>
            <person name="Scheremetjew M."/>
            <person name="Finn R."/>
            <person name="Kale V."/>
            <person name="Holt S."/>
            <person name="Cochrane G."/>
            <person name="Meng A."/>
            <person name="Brown T."/>
            <person name="Cohen L."/>
        </authorList>
    </citation>
    <scope>NUCLEOTIDE SEQUENCE</scope>
    <source>
        <strain evidence="3">B596</strain>
    </source>
</reference>
<keyword evidence="1" id="KW-1133">Transmembrane helix</keyword>
<keyword evidence="1" id="KW-0472">Membrane</keyword>
<dbReference type="GO" id="GO:0016020">
    <property type="term" value="C:membrane"/>
    <property type="evidence" value="ECO:0007669"/>
    <property type="project" value="TreeGrafter"/>
</dbReference>
<organism evidence="3">
    <name type="scientific">Pseudo-nitzschia delicatissima</name>
    <dbReference type="NCBI Taxonomy" id="44447"/>
    <lineage>
        <taxon>Eukaryota</taxon>
        <taxon>Sar</taxon>
        <taxon>Stramenopiles</taxon>
        <taxon>Ochrophyta</taxon>
        <taxon>Bacillariophyta</taxon>
        <taxon>Bacillariophyceae</taxon>
        <taxon>Bacillariophycidae</taxon>
        <taxon>Bacillariales</taxon>
        <taxon>Bacillariaceae</taxon>
        <taxon>Pseudo-nitzschia</taxon>
    </lineage>
</organism>
<accession>A0A6T9ZLU0</accession>
<evidence type="ECO:0000313" key="2">
    <source>
        <dbReference type="EMBL" id="CAD8728842.1"/>
    </source>
</evidence>
<feature type="transmembrane region" description="Helical" evidence="1">
    <location>
        <begin position="322"/>
        <end position="339"/>
    </location>
</feature>
<proteinExistence type="predicted"/>
<sequence>MAKEGKANVKEEDLPPLTSGMPPWSALTYVFTVLPVCIPFLPSVDEIDSISQPSVWTKRKFPDLISLKGLAFLRLGMAGIALGLAVFLCLGPGWDVYPNYKPRSKLRRVHIPLKGIGTMCPFTSWSWFLLGLGFLCRGIIALAAHKVAAVDDETETETAPEWAVSVLENPWIFRAALILWELSAPFAILVSTVIKYAIWPEAIKGGKPHNLAGFRNQLQHNLNSISILAEATLLGGPPVKFSHLSVAFLMGVIYISFTWTMAVVYFGGKDVGPQYIYWFFDTTLGKTTTIAIVALTAALAFFFVLFSLGVSLLEGGEGDPHLWLNFAFLLIGTHLVCKFKQ</sequence>
<protein>
    <submittedName>
        <fullName evidence="3">Uncharacterized protein</fullName>
    </submittedName>
</protein>
<dbReference type="PANTHER" id="PTHR12242">
    <property type="entry name" value="OS02G0130600 PROTEIN-RELATED"/>
    <property type="match status" value="1"/>
</dbReference>
<dbReference type="PANTHER" id="PTHR12242:SF1">
    <property type="entry name" value="MYND-TYPE DOMAIN-CONTAINING PROTEIN"/>
    <property type="match status" value="1"/>
</dbReference>
<gene>
    <name evidence="2" type="ORF">PDEL0327_LOCUS433</name>
    <name evidence="3" type="ORF">PDEL0327_LOCUS434</name>
</gene>
<dbReference type="EMBL" id="HBFG01000578">
    <property type="protein sequence ID" value="CAD8728844.1"/>
    <property type="molecule type" value="Transcribed_RNA"/>
</dbReference>
<dbReference type="AlphaFoldDB" id="A0A6T9ZLU0"/>
<feature type="transmembrane region" description="Helical" evidence="1">
    <location>
        <begin position="125"/>
        <end position="144"/>
    </location>
</feature>
<evidence type="ECO:0000256" key="1">
    <source>
        <dbReference type="SAM" id="Phobius"/>
    </source>
</evidence>
<keyword evidence="1" id="KW-0812">Transmembrane</keyword>
<feature type="transmembrane region" description="Helical" evidence="1">
    <location>
        <begin position="246"/>
        <end position="268"/>
    </location>
</feature>
<name>A0A6T9ZLU0_9STRA</name>
<dbReference type="EMBL" id="HBFG01000577">
    <property type="protein sequence ID" value="CAD8728842.1"/>
    <property type="molecule type" value="Transcribed_RNA"/>
</dbReference>
<feature type="transmembrane region" description="Helical" evidence="1">
    <location>
        <begin position="177"/>
        <end position="198"/>
    </location>
</feature>